<dbReference type="PANTHER" id="PTHR48080">
    <property type="entry name" value="D-GALACTONATE DEHYDRATASE-RELATED"/>
    <property type="match status" value="1"/>
</dbReference>
<organism evidence="4 5">
    <name type="scientific">Paenibacillus sabuli</name>
    <dbReference type="NCBI Taxonomy" id="2772509"/>
    <lineage>
        <taxon>Bacteria</taxon>
        <taxon>Bacillati</taxon>
        <taxon>Bacillota</taxon>
        <taxon>Bacilli</taxon>
        <taxon>Bacillales</taxon>
        <taxon>Paenibacillaceae</taxon>
        <taxon>Paenibacillus</taxon>
    </lineage>
</organism>
<comment type="caution">
    <text evidence="4">The sequence shown here is derived from an EMBL/GenBank/DDBJ whole genome shotgun (WGS) entry which is preliminary data.</text>
</comment>
<dbReference type="InterPro" id="IPR013341">
    <property type="entry name" value="Mandelate_racemase_N_dom"/>
</dbReference>
<dbReference type="InterPro" id="IPR018110">
    <property type="entry name" value="Mandel_Rmase/mucon_lact_enz_CS"/>
</dbReference>
<dbReference type="SFLD" id="SFLDG00179">
    <property type="entry name" value="mandelate_racemase"/>
    <property type="match status" value="1"/>
</dbReference>
<dbReference type="AlphaFoldDB" id="A0A927BQX8"/>
<dbReference type="Gene3D" id="3.30.390.10">
    <property type="entry name" value="Enolase-like, N-terminal domain"/>
    <property type="match status" value="1"/>
</dbReference>
<evidence type="ECO:0000313" key="5">
    <source>
        <dbReference type="Proteomes" id="UP000621560"/>
    </source>
</evidence>
<dbReference type="InterPro" id="IPR034593">
    <property type="entry name" value="DgoD-like"/>
</dbReference>
<dbReference type="CDD" id="cd03316">
    <property type="entry name" value="MR_like"/>
    <property type="match status" value="1"/>
</dbReference>
<dbReference type="InterPro" id="IPR036849">
    <property type="entry name" value="Enolase-like_C_sf"/>
</dbReference>
<dbReference type="SMART" id="SM00922">
    <property type="entry name" value="MR_MLE"/>
    <property type="match status" value="1"/>
</dbReference>
<dbReference type="SFLD" id="SFLDS00001">
    <property type="entry name" value="Enolase"/>
    <property type="match status" value="1"/>
</dbReference>
<evidence type="ECO:0000259" key="3">
    <source>
        <dbReference type="SMART" id="SM00922"/>
    </source>
</evidence>
<name>A0A927BQX8_9BACL</name>
<dbReference type="Proteomes" id="UP000621560">
    <property type="component" value="Unassembled WGS sequence"/>
</dbReference>
<dbReference type="GO" id="GO:0009063">
    <property type="term" value="P:amino acid catabolic process"/>
    <property type="evidence" value="ECO:0007669"/>
    <property type="project" value="InterPro"/>
</dbReference>
<dbReference type="SUPFAM" id="SSF51604">
    <property type="entry name" value="Enolase C-terminal domain-like"/>
    <property type="match status" value="1"/>
</dbReference>
<evidence type="ECO:0000256" key="1">
    <source>
        <dbReference type="ARBA" id="ARBA00022723"/>
    </source>
</evidence>
<evidence type="ECO:0000313" key="4">
    <source>
        <dbReference type="EMBL" id="MBD2845112.1"/>
    </source>
</evidence>
<dbReference type="Pfam" id="PF13378">
    <property type="entry name" value="MR_MLE_C"/>
    <property type="match status" value="1"/>
</dbReference>
<keyword evidence="2" id="KW-0456">Lyase</keyword>
<dbReference type="EMBL" id="JACXIZ010000014">
    <property type="protein sequence ID" value="MBD2845112.1"/>
    <property type="molecule type" value="Genomic_DNA"/>
</dbReference>
<dbReference type="Pfam" id="PF02746">
    <property type="entry name" value="MR_MLE_N"/>
    <property type="match status" value="1"/>
</dbReference>
<reference evidence="4" key="1">
    <citation type="submission" date="2020-09" db="EMBL/GenBank/DDBJ databases">
        <title>A novel bacterium of genus Paenibacillus, isolated from South China Sea.</title>
        <authorList>
            <person name="Huang H."/>
            <person name="Mo K."/>
            <person name="Hu Y."/>
        </authorList>
    </citation>
    <scope>NUCLEOTIDE SEQUENCE</scope>
    <source>
        <strain evidence="4">IB182496</strain>
    </source>
</reference>
<dbReference type="PANTHER" id="PTHR48080:SF2">
    <property type="entry name" value="D-GALACTONATE DEHYDRATASE"/>
    <property type="match status" value="1"/>
</dbReference>
<sequence>MKIKQMDIYVVKIPPTKAVNPKGVRFLTRDYVVSDSNRRSCVYSVNLESVFVKLTTDDGLSGWGEVLAPTHPEVAATLLERHLGPMLMDQNPLQNQVLWDRMLDTLRERGYTGGYLVDALAGVDIALWDLKGKALGQPVYMLLGGAYRDRLRCYCSSIPGADVSERLETVARLREEGFGAVKIHTFGRGKHDDLELLRKLRETYDARELELMYDAHGKSTHTEAYTLGRTLGELDALFFESPITFEDREGHRKLAAAVDVAIAVGEPLRTIYDFKSWLAVGAVEVVQPDMGRNGITEMMRIAHLAEAHHVPFAPHLSAHQAVGHAATVHVSAAASNFMLYEYQPNALKACASYAQPEFRMEGGELTLPTSPGLGVTMDEQALAKVVTAHTTIRAGER</sequence>
<dbReference type="GO" id="GO:0016829">
    <property type="term" value="F:lyase activity"/>
    <property type="evidence" value="ECO:0007669"/>
    <property type="project" value="UniProtKB-KW"/>
</dbReference>
<keyword evidence="5" id="KW-1185">Reference proteome</keyword>
<protein>
    <submittedName>
        <fullName evidence="4">Mandelate racemase/muconate lactonizing enzyme family protein</fullName>
    </submittedName>
</protein>
<dbReference type="InterPro" id="IPR029065">
    <property type="entry name" value="Enolase_C-like"/>
</dbReference>
<gene>
    <name evidence="4" type="ORF">IDH44_07905</name>
</gene>
<dbReference type="InterPro" id="IPR013342">
    <property type="entry name" value="Mandelate_racemase_C"/>
</dbReference>
<proteinExistence type="predicted"/>
<dbReference type="InterPro" id="IPR029017">
    <property type="entry name" value="Enolase-like_N"/>
</dbReference>
<feature type="domain" description="Mandelate racemase/muconate lactonizing enzyme C-terminal" evidence="3">
    <location>
        <begin position="163"/>
        <end position="261"/>
    </location>
</feature>
<accession>A0A927BQX8</accession>
<dbReference type="GO" id="GO:0046872">
    <property type="term" value="F:metal ion binding"/>
    <property type="evidence" value="ECO:0007669"/>
    <property type="project" value="UniProtKB-KW"/>
</dbReference>
<keyword evidence="1" id="KW-0479">Metal-binding</keyword>
<dbReference type="SUPFAM" id="SSF54826">
    <property type="entry name" value="Enolase N-terminal domain-like"/>
    <property type="match status" value="1"/>
</dbReference>
<dbReference type="Gene3D" id="3.20.20.120">
    <property type="entry name" value="Enolase-like C-terminal domain"/>
    <property type="match status" value="1"/>
</dbReference>
<evidence type="ECO:0000256" key="2">
    <source>
        <dbReference type="ARBA" id="ARBA00023239"/>
    </source>
</evidence>
<dbReference type="RefSeq" id="WP_190916421.1">
    <property type="nucleotide sequence ID" value="NZ_JACXIZ010000014.1"/>
</dbReference>
<dbReference type="PROSITE" id="PS00908">
    <property type="entry name" value="MR_MLE_1"/>
    <property type="match status" value="1"/>
</dbReference>